<comment type="cofactor">
    <cofactor evidence="1">
        <name>heme</name>
        <dbReference type="ChEBI" id="CHEBI:30413"/>
    </cofactor>
</comment>
<comment type="caution">
    <text evidence="12">The sequence shown here is derived from an EMBL/GenBank/DDBJ whole genome shotgun (WGS) entry which is preliminary data.</text>
</comment>
<dbReference type="Proteomes" id="UP000092993">
    <property type="component" value="Unassembled WGS sequence"/>
</dbReference>
<keyword evidence="5" id="KW-0812">Transmembrane</keyword>
<keyword evidence="11" id="KW-0472">Membrane</keyword>
<dbReference type="OrthoDB" id="2789670at2759"/>
<sequence>MSPSLLQTVTVLVTLSIMFWRGYLKRPNHVNLPLPPGPKPLPIIGNISDIPKEYPWLTYREMSDRYGDLVYLGVLGQSIIIAGSSKVAIDLFEKRSSMYSDRVRSIMFVLTGWEWNLGFMPYGKLWRRTRRTFHQHFNQVAIPKYRGVQLRESRRFLYHLLTSPDNAFGATMLKMVYGIELAEDDTEYTATTESALEGVIEGLVPGRFWVEFFPFLRHIPSWVPGAGFQKKLATWRADAHAMRDVPYAIAKHAHNEGIASPSIARELFEKHSRLEGDSAVREDGVAKNAVGVAYAGGADTKAQAELDAVVGPDRLPDFSDRDALPYVNAIALECFRWQPVLPLGVPHCSMADDVYNGYSIPSGSMIIPNIWAFTRDTDVYVEPERSIQTDSSRMGGWTPAERSADSHIRFWTQVCPIMLMLFF</sequence>
<organism evidence="12 13">
    <name type="scientific">Grifola frondosa</name>
    <name type="common">Maitake</name>
    <name type="synonym">Polyporus frondosus</name>
    <dbReference type="NCBI Taxonomy" id="5627"/>
    <lineage>
        <taxon>Eukaryota</taxon>
        <taxon>Fungi</taxon>
        <taxon>Dikarya</taxon>
        <taxon>Basidiomycota</taxon>
        <taxon>Agaricomycotina</taxon>
        <taxon>Agaricomycetes</taxon>
        <taxon>Polyporales</taxon>
        <taxon>Grifolaceae</taxon>
        <taxon>Grifola</taxon>
    </lineage>
</organism>
<proteinExistence type="inferred from homology"/>
<dbReference type="AlphaFoldDB" id="A0A1C7LS17"/>
<dbReference type="EMBL" id="LUGG01000023">
    <property type="protein sequence ID" value="OBZ67621.1"/>
    <property type="molecule type" value="Genomic_DNA"/>
</dbReference>
<dbReference type="GO" id="GO:0005506">
    <property type="term" value="F:iron ion binding"/>
    <property type="evidence" value="ECO:0007669"/>
    <property type="project" value="InterPro"/>
</dbReference>
<keyword evidence="10" id="KW-0503">Monooxygenase</keyword>
<dbReference type="STRING" id="5627.A0A1C7LS17"/>
<keyword evidence="7" id="KW-1133">Transmembrane helix</keyword>
<dbReference type="InterPro" id="IPR036396">
    <property type="entry name" value="Cyt_P450_sf"/>
</dbReference>
<evidence type="ECO:0000256" key="8">
    <source>
        <dbReference type="ARBA" id="ARBA00023002"/>
    </source>
</evidence>
<dbReference type="SUPFAM" id="SSF48264">
    <property type="entry name" value="Cytochrome P450"/>
    <property type="match status" value="1"/>
</dbReference>
<evidence type="ECO:0000256" key="10">
    <source>
        <dbReference type="ARBA" id="ARBA00023033"/>
    </source>
</evidence>
<dbReference type="Gene3D" id="1.10.630.10">
    <property type="entry name" value="Cytochrome P450"/>
    <property type="match status" value="1"/>
</dbReference>
<keyword evidence="13" id="KW-1185">Reference proteome</keyword>
<dbReference type="GO" id="GO:0016020">
    <property type="term" value="C:membrane"/>
    <property type="evidence" value="ECO:0007669"/>
    <property type="project" value="UniProtKB-SubCell"/>
</dbReference>
<dbReference type="InterPro" id="IPR050364">
    <property type="entry name" value="Cytochrome_P450_fung"/>
</dbReference>
<keyword evidence="6" id="KW-0479">Metal-binding</keyword>
<dbReference type="Pfam" id="PF00067">
    <property type="entry name" value="p450"/>
    <property type="match status" value="2"/>
</dbReference>
<protein>
    <submittedName>
        <fullName evidence="12">O-methylsterigmatocystin oxidoreductase</fullName>
    </submittedName>
</protein>
<evidence type="ECO:0000256" key="3">
    <source>
        <dbReference type="ARBA" id="ARBA00010617"/>
    </source>
</evidence>
<evidence type="ECO:0000256" key="9">
    <source>
        <dbReference type="ARBA" id="ARBA00023004"/>
    </source>
</evidence>
<evidence type="ECO:0000256" key="7">
    <source>
        <dbReference type="ARBA" id="ARBA00022989"/>
    </source>
</evidence>
<evidence type="ECO:0000256" key="4">
    <source>
        <dbReference type="ARBA" id="ARBA00022617"/>
    </source>
</evidence>
<evidence type="ECO:0000313" key="12">
    <source>
        <dbReference type="EMBL" id="OBZ67621.1"/>
    </source>
</evidence>
<keyword evidence="9" id="KW-0408">Iron</keyword>
<dbReference type="PANTHER" id="PTHR46300">
    <property type="entry name" value="P450, PUTATIVE (EUROFUNG)-RELATED-RELATED"/>
    <property type="match status" value="1"/>
</dbReference>
<dbReference type="InterPro" id="IPR001128">
    <property type="entry name" value="Cyt_P450"/>
</dbReference>
<dbReference type="GO" id="GO:0020037">
    <property type="term" value="F:heme binding"/>
    <property type="evidence" value="ECO:0007669"/>
    <property type="project" value="InterPro"/>
</dbReference>
<evidence type="ECO:0000256" key="5">
    <source>
        <dbReference type="ARBA" id="ARBA00022692"/>
    </source>
</evidence>
<dbReference type="GO" id="GO:0004497">
    <property type="term" value="F:monooxygenase activity"/>
    <property type="evidence" value="ECO:0007669"/>
    <property type="project" value="UniProtKB-KW"/>
</dbReference>
<evidence type="ECO:0000313" key="13">
    <source>
        <dbReference type="Proteomes" id="UP000092993"/>
    </source>
</evidence>
<dbReference type="GO" id="GO:0016705">
    <property type="term" value="F:oxidoreductase activity, acting on paired donors, with incorporation or reduction of molecular oxygen"/>
    <property type="evidence" value="ECO:0007669"/>
    <property type="project" value="InterPro"/>
</dbReference>
<evidence type="ECO:0000256" key="2">
    <source>
        <dbReference type="ARBA" id="ARBA00004167"/>
    </source>
</evidence>
<evidence type="ECO:0000256" key="6">
    <source>
        <dbReference type="ARBA" id="ARBA00022723"/>
    </source>
</evidence>
<evidence type="ECO:0000256" key="1">
    <source>
        <dbReference type="ARBA" id="ARBA00001971"/>
    </source>
</evidence>
<keyword evidence="4" id="KW-0349">Heme</keyword>
<comment type="subcellular location">
    <subcellularLocation>
        <location evidence="2">Membrane</location>
        <topology evidence="2">Single-pass membrane protein</topology>
    </subcellularLocation>
</comment>
<name>A0A1C7LS17_GRIFR</name>
<gene>
    <name evidence="12" type="primary">ordA_45</name>
    <name evidence="12" type="ORF">A0H81_12421</name>
</gene>
<accession>A0A1C7LS17</accession>
<comment type="similarity">
    <text evidence="3">Belongs to the cytochrome P450 family.</text>
</comment>
<dbReference type="PANTHER" id="PTHR46300:SF7">
    <property type="entry name" value="P450, PUTATIVE (EUROFUNG)-RELATED"/>
    <property type="match status" value="1"/>
</dbReference>
<evidence type="ECO:0000256" key="11">
    <source>
        <dbReference type="ARBA" id="ARBA00023136"/>
    </source>
</evidence>
<reference evidence="12 13" key="1">
    <citation type="submission" date="2016-03" db="EMBL/GenBank/DDBJ databases">
        <title>Whole genome sequencing of Grifola frondosa 9006-11.</title>
        <authorList>
            <person name="Min B."/>
            <person name="Park H."/>
            <person name="Kim J.-G."/>
            <person name="Cho H."/>
            <person name="Oh Y.-L."/>
            <person name="Kong W.-S."/>
            <person name="Choi I.-G."/>
        </authorList>
    </citation>
    <scope>NUCLEOTIDE SEQUENCE [LARGE SCALE GENOMIC DNA]</scope>
    <source>
        <strain evidence="12 13">9006-11</strain>
    </source>
</reference>
<keyword evidence="8" id="KW-0560">Oxidoreductase</keyword>